<reference evidence="1 2" key="1">
    <citation type="submission" date="2021-01" db="EMBL/GenBank/DDBJ databases">
        <title>Whole genome shotgun sequence of Actinoplanes couchii NBRC 106145.</title>
        <authorList>
            <person name="Komaki H."/>
            <person name="Tamura T."/>
        </authorList>
    </citation>
    <scope>NUCLEOTIDE SEQUENCE [LARGE SCALE GENOMIC DNA]</scope>
    <source>
        <strain evidence="1 2">NBRC 106145</strain>
    </source>
</reference>
<keyword evidence="2" id="KW-1185">Reference proteome</keyword>
<comment type="caution">
    <text evidence="1">The sequence shown here is derived from an EMBL/GenBank/DDBJ whole genome shotgun (WGS) entry which is preliminary data.</text>
</comment>
<organism evidence="1 2">
    <name type="scientific">Actinoplanes couchii</name>
    <dbReference type="NCBI Taxonomy" id="403638"/>
    <lineage>
        <taxon>Bacteria</taxon>
        <taxon>Bacillati</taxon>
        <taxon>Actinomycetota</taxon>
        <taxon>Actinomycetes</taxon>
        <taxon>Micromonosporales</taxon>
        <taxon>Micromonosporaceae</taxon>
        <taxon>Actinoplanes</taxon>
    </lineage>
</organism>
<protein>
    <submittedName>
        <fullName evidence="1">Uncharacterized protein</fullName>
    </submittedName>
</protein>
<dbReference type="EMBL" id="BOMG01000139">
    <property type="protein sequence ID" value="GID61807.1"/>
    <property type="molecule type" value="Genomic_DNA"/>
</dbReference>
<evidence type="ECO:0000313" key="1">
    <source>
        <dbReference type="EMBL" id="GID61807.1"/>
    </source>
</evidence>
<dbReference type="Proteomes" id="UP000612282">
    <property type="component" value="Unassembled WGS sequence"/>
</dbReference>
<gene>
    <name evidence="1" type="ORF">Aco03nite_102110</name>
</gene>
<sequence length="111" mass="11647">MTVVNSPVDLATGVRVQLKTYTVIGLVDRDAEEPELLVAGVIEDDAAVADVGLYSGKATGTHGSVTRCGQRTSKMPRISAGHTPAVPTRAARSTIGMRQIRIFTPKASTAI</sequence>
<name>A0ABQ3XTT4_9ACTN</name>
<proteinExistence type="predicted"/>
<accession>A0ABQ3XTT4</accession>
<evidence type="ECO:0000313" key="2">
    <source>
        <dbReference type="Proteomes" id="UP000612282"/>
    </source>
</evidence>